<proteinExistence type="predicted"/>
<evidence type="ECO:0000313" key="2">
    <source>
        <dbReference type="EMBL" id="KAA6334490.1"/>
    </source>
</evidence>
<organism evidence="2">
    <name type="scientific">termite gut metagenome</name>
    <dbReference type="NCBI Taxonomy" id="433724"/>
    <lineage>
        <taxon>unclassified sequences</taxon>
        <taxon>metagenomes</taxon>
        <taxon>organismal metagenomes</taxon>
    </lineage>
</organism>
<reference evidence="2" key="1">
    <citation type="submission" date="2019-03" db="EMBL/GenBank/DDBJ databases">
        <title>Single cell metagenomics reveals metabolic interactions within the superorganism composed of flagellate Streblomastix strix and complex community of Bacteroidetes bacteria on its surface.</title>
        <authorList>
            <person name="Treitli S.C."/>
            <person name="Kolisko M."/>
            <person name="Husnik F."/>
            <person name="Keeling P."/>
            <person name="Hampl V."/>
        </authorList>
    </citation>
    <scope>NUCLEOTIDE SEQUENCE</scope>
    <source>
        <strain evidence="2">STM</strain>
    </source>
</reference>
<gene>
    <name evidence="2" type="ORF">EZS27_017196</name>
</gene>
<dbReference type="AlphaFoldDB" id="A0A5J4RMY2"/>
<sequence length="614" mass="67944">MYNSLKIMWKRSLNIVIMCGSWVFFLLFACVDQNYDLNKDIDLTMNVGGKNLALPMGSTEKMLLSKFVKVDDSELLYEEEEGEHTGEYKLLKGEEMEGTNVEVKGVTIDVKDTPLEVKTFPLDLPAEIAGIPIDQRIVEIDGLSTKGSLILENDGMPKEIVSISEFIPKQDKSAKLPQLSLMFNIDITDENDKILENIRVDNIILEDFTLTFPDFLFLTDGVDGKGELSENVYTMDDATSFASGEKIFSLDLKSISFKNEDGGKLVIQNQRLYLAKEIRLESKVAVKLSSSSVPAGKLKIKLTPVITIDDILIESVSGQVDPDIDIKSTTVELEGLPDFLQDDKVRLDLANPQIFLTVNNPIGIPILINATIYGKKDNVEICEINTGDIQIPASQKTTIILSKLGTMDDPAAIENPVQYHRINNLNELFSTIPQEIKLDINAQADQRVEHIINLGQTYPIAMDYKIDIPLSFGPDLTIIYNKTIDGWNDQIKDLDMGNISIATTVENTIPLKLKIEGYAIDVDGKKLEGLSVKINKVINAGKGTSEKSVKTSIAISISEEKKHSGIMKEMDGVVLTITANATKTVNGIPLNSSQYMIMQKISAKITDGMNIDLN</sequence>
<evidence type="ECO:0000256" key="1">
    <source>
        <dbReference type="SAM" id="Phobius"/>
    </source>
</evidence>
<comment type="caution">
    <text evidence="2">The sequence shown here is derived from an EMBL/GenBank/DDBJ whole genome shotgun (WGS) entry which is preliminary data.</text>
</comment>
<feature type="transmembrane region" description="Helical" evidence="1">
    <location>
        <begin position="12"/>
        <end position="29"/>
    </location>
</feature>
<protein>
    <submittedName>
        <fullName evidence="2">Uncharacterized protein</fullName>
    </submittedName>
</protein>
<accession>A0A5J4RMY2</accession>
<keyword evidence="1" id="KW-0812">Transmembrane</keyword>
<keyword evidence="1" id="KW-1133">Transmembrane helix</keyword>
<name>A0A5J4RMY2_9ZZZZ</name>
<dbReference type="EMBL" id="SNRY01000992">
    <property type="protein sequence ID" value="KAA6334490.1"/>
    <property type="molecule type" value="Genomic_DNA"/>
</dbReference>
<dbReference type="PROSITE" id="PS51257">
    <property type="entry name" value="PROKAR_LIPOPROTEIN"/>
    <property type="match status" value="1"/>
</dbReference>
<keyword evidence="1" id="KW-0472">Membrane</keyword>